<dbReference type="EMBL" id="CZDF01000132">
    <property type="protein sequence ID" value="CUR31783.1"/>
    <property type="molecule type" value="Genomic_DNA"/>
</dbReference>
<reference evidence="3" key="1">
    <citation type="submission" date="2015-10" db="EMBL/GenBank/DDBJ databases">
        <authorList>
            <person name="Regsiter A."/>
            <person name="william w."/>
        </authorList>
    </citation>
    <scope>NUCLEOTIDE SEQUENCE [LARGE SCALE GENOMIC DNA]</scope>
</reference>
<feature type="transmembrane region" description="Helical" evidence="1">
    <location>
        <begin position="24"/>
        <end position="42"/>
    </location>
</feature>
<keyword evidence="1" id="KW-1133">Transmembrane helix</keyword>
<evidence type="ECO:0000256" key="1">
    <source>
        <dbReference type="SAM" id="Phobius"/>
    </source>
</evidence>
<keyword evidence="1" id="KW-0812">Transmembrane</keyword>
<dbReference type="Proteomes" id="UP000184315">
    <property type="component" value="Unassembled WGS sequence"/>
</dbReference>
<proteinExistence type="predicted"/>
<dbReference type="AlphaFoldDB" id="A0A1J1LGW6"/>
<name>A0A1J1LGW6_9CYAN</name>
<evidence type="ECO:0000313" key="3">
    <source>
        <dbReference type="Proteomes" id="UP000184315"/>
    </source>
</evidence>
<keyword evidence="1" id="KW-0472">Membrane</keyword>
<accession>A0A1J1LGW6</accession>
<gene>
    <name evidence="2" type="ORF">PL9214291376</name>
</gene>
<keyword evidence="3" id="KW-1185">Reference proteome</keyword>
<evidence type="ECO:0000313" key="2">
    <source>
        <dbReference type="EMBL" id="CUR31783.1"/>
    </source>
</evidence>
<dbReference type="STRING" id="671072.PL9214291376"/>
<organism evidence="2 3">
    <name type="scientific">Planktothrix tepida PCC 9214</name>
    <dbReference type="NCBI Taxonomy" id="671072"/>
    <lineage>
        <taxon>Bacteria</taxon>
        <taxon>Bacillati</taxon>
        <taxon>Cyanobacteriota</taxon>
        <taxon>Cyanophyceae</taxon>
        <taxon>Oscillatoriophycideae</taxon>
        <taxon>Oscillatoriales</taxon>
        <taxon>Microcoleaceae</taxon>
        <taxon>Planktothrix</taxon>
    </lineage>
</organism>
<sequence>MLPLTLIPILETLAKTTLNLEFGFNTLALVLTVSVFEFYFGLGNGEYTLIHTKCLKG</sequence>
<protein>
    <submittedName>
        <fullName evidence="2">Uncharacterized protein</fullName>
    </submittedName>
</protein>